<feature type="region of interest" description="Disordered" evidence="1">
    <location>
        <begin position="87"/>
        <end position="138"/>
    </location>
</feature>
<evidence type="ECO:0000256" key="1">
    <source>
        <dbReference type="SAM" id="MobiDB-lite"/>
    </source>
</evidence>
<dbReference type="STRING" id="67267.GCA_000716675_01973"/>
<dbReference type="InterPro" id="IPR010982">
    <property type="entry name" value="Lambda_DNA-bd_dom_sf"/>
</dbReference>
<dbReference type="SMART" id="SM00530">
    <property type="entry name" value="HTH_XRE"/>
    <property type="match status" value="1"/>
</dbReference>
<dbReference type="SUPFAM" id="SSF47413">
    <property type="entry name" value="lambda repressor-like DNA-binding domains"/>
    <property type="match status" value="1"/>
</dbReference>
<reference evidence="4 5" key="1">
    <citation type="submission" date="2017-05" db="EMBL/GenBank/DDBJ databases">
        <title>Streptomyces alboflavus Genome sequencing and assembly.</title>
        <authorList>
            <person name="Wang Y."/>
            <person name="Du B."/>
            <person name="Ding Y."/>
            <person name="Liu H."/>
            <person name="Hou Q."/>
            <person name="Liu K."/>
            <person name="Wang C."/>
            <person name="Yao L."/>
        </authorList>
    </citation>
    <scope>NUCLEOTIDE SEQUENCE [LARGE SCALE GENOMIC DNA]</scope>
    <source>
        <strain evidence="4 5">MDJK44</strain>
    </source>
</reference>
<proteinExistence type="predicted"/>
<dbReference type="AlphaFoldDB" id="A0A1Z1WPJ5"/>
<organism evidence="4 5">
    <name type="scientific">Streptomyces alboflavus</name>
    <dbReference type="NCBI Taxonomy" id="67267"/>
    <lineage>
        <taxon>Bacteria</taxon>
        <taxon>Bacillati</taxon>
        <taxon>Actinomycetota</taxon>
        <taxon>Actinomycetes</taxon>
        <taxon>Kitasatosporales</taxon>
        <taxon>Streptomycetaceae</taxon>
        <taxon>Streptomyces</taxon>
    </lineage>
</organism>
<dbReference type="RefSeq" id="WP_203348154.1">
    <property type="nucleotide sequence ID" value="NZ_CP021748.1"/>
</dbReference>
<feature type="compositionally biased region" description="Basic and acidic residues" evidence="1">
    <location>
        <begin position="198"/>
        <end position="214"/>
    </location>
</feature>
<dbReference type="CDD" id="cd00093">
    <property type="entry name" value="HTH_XRE"/>
    <property type="match status" value="1"/>
</dbReference>
<dbReference type="EMBL" id="CP021748">
    <property type="protein sequence ID" value="ARX88343.1"/>
    <property type="molecule type" value="Genomic_DNA"/>
</dbReference>
<dbReference type="eggNOG" id="COG3093">
    <property type="taxonomic scope" value="Bacteria"/>
</dbReference>
<sequence>MGQVGMESLAELLGELKERSGLSFGVLAKQLHLSASTLHRYCNGEAVPTEFAVVERLARICGATPQELVEVHRRWVLADEYRGRRAQAAAAPSSDAEDALRPARPPRPANGPHPAGSSVQEPDTETLSGPGSAPPPARRRRTLVLAAAVAVVVAVGSLALALNSGRDDGADDGKSRRIAGPTAPPDLSPTPSDLPGKSADKDEPHGKGTSHEAEPPEGPEGENSPRDEGKSPGWT</sequence>
<evidence type="ECO:0000313" key="4">
    <source>
        <dbReference type="EMBL" id="ARX88343.1"/>
    </source>
</evidence>
<keyword evidence="5" id="KW-1185">Reference proteome</keyword>
<dbReference type="Pfam" id="PF13560">
    <property type="entry name" value="HTH_31"/>
    <property type="match status" value="1"/>
</dbReference>
<dbReference type="Gene3D" id="1.10.260.40">
    <property type="entry name" value="lambda repressor-like DNA-binding domains"/>
    <property type="match status" value="1"/>
</dbReference>
<dbReference type="PROSITE" id="PS50943">
    <property type="entry name" value="HTH_CROC1"/>
    <property type="match status" value="1"/>
</dbReference>
<accession>A0A1Z1WPJ5</accession>
<keyword evidence="2" id="KW-1133">Transmembrane helix</keyword>
<gene>
    <name evidence="4" type="ORF">SMD44_07830</name>
</gene>
<dbReference type="InterPro" id="IPR001387">
    <property type="entry name" value="Cro/C1-type_HTH"/>
</dbReference>
<evidence type="ECO:0000259" key="3">
    <source>
        <dbReference type="PROSITE" id="PS50943"/>
    </source>
</evidence>
<keyword evidence="2" id="KW-0472">Membrane</keyword>
<feature type="transmembrane region" description="Helical" evidence="2">
    <location>
        <begin position="143"/>
        <end position="162"/>
    </location>
</feature>
<evidence type="ECO:0000313" key="5">
    <source>
        <dbReference type="Proteomes" id="UP000195880"/>
    </source>
</evidence>
<dbReference type="Proteomes" id="UP000195880">
    <property type="component" value="Chromosome"/>
</dbReference>
<protein>
    <recommendedName>
        <fullName evidence="3">HTH cro/C1-type domain-containing protein</fullName>
    </recommendedName>
</protein>
<feature type="domain" description="HTH cro/C1-type" evidence="3">
    <location>
        <begin position="27"/>
        <end position="68"/>
    </location>
</feature>
<evidence type="ECO:0000256" key="2">
    <source>
        <dbReference type="SAM" id="Phobius"/>
    </source>
</evidence>
<feature type="compositionally biased region" description="Basic and acidic residues" evidence="1">
    <location>
        <begin position="165"/>
        <end position="175"/>
    </location>
</feature>
<dbReference type="KEGG" id="salf:SMD44_07830"/>
<keyword evidence="2" id="KW-0812">Transmembrane</keyword>
<dbReference type="eggNOG" id="COG1813">
    <property type="taxonomic scope" value="Bacteria"/>
</dbReference>
<feature type="region of interest" description="Disordered" evidence="1">
    <location>
        <begin position="163"/>
        <end position="235"/>
    </location>
</feature>
<feature type="compositionally biased region" description="Basic and acidic residues" evidence="1">
    <location>
        <begin position="223"/>
        <end position="235"/>
    </location>
</feature>
<name>A0A1Z1WPJ5_9ACTN</name>
<dbReference type="GO" id="GO:0003677">
    <property type="term" value="F:DNA binding"/>
    <property type="evidence" value="ECO:0007669"/>
    <property type="project" value="InterPro"/>
</dbReference>